<keyword evidence="8 9" id="KW-0472">Membrane</keyword>
<dbReference type="UniPathway" id="UPA00665"/>
<dbReference type="AlphaFoldDB" id="A0A150X2A8"/>
<proteinExistence type="inferred from homology"/>
<comment type="pathway">
    <text evidence="9">Protein modification; lipoprotein biosynthesis (signal peptide cleavage).</text>
</comment>
<keyword evidence="13" id="KW-1185">Reference proteome</keyword>
<dbReference type="PANTHER" id="PTHR33695">
    <property type="entry name" value="LIPOPROTEIN SIGNAL PEPTIDASE"/>
    <property type="match status" value="1"/>
</dbReference>
<protein>
    <recommendedName>
        <fullName evidence="9">Lipoprotein signal peptidase</fullName>
        <ecNumber evidence="9">3.4.23.36</ecNumber>
    </recommendedName>
    <alternativeName>
        <fullName evidence="9">Prolipoprotein signal peptidase</fullName>
    </alternativeName>
    <alternativeName>
        <fullName evidence="9">Signal peptidase II</fullName>
        <shortName evidence="9">SPase II</shortName>
    </alternativeName>
</protein>
<evidence type="ECO:0000313" key="13">
    <source>
        <dbReference type="Proteomes" id="UP000075615"/>
    </source>
</evidence>
<reference evidence="12 13" key="1">
    <citation type="submission" date="2016-01" db="EMBL/GenBank/DDBJ databases">
        <title>Genome sequencing of Roseivirga echinicomitans KMM 6058.</title>
        <authorList>
            <person name="Selvaratnam C."/>
            <person name="Thevarajoo S."/>
            <person name="Goh K.M."/>
            <person name="Ee R."/>
            <person name="Chan K.-G."/>
            <person name="Chong C.S."/>
        </authorList>
    </citation>
    <scope>NUCLEOTIDE SEQUENCE [LARGE SCALE GENOMIC DNA]</scope>
    <source>
        <strain evidence="12 13">KMM 6058</strain>
    </source>
</reference>
<dbReference type="NCBIfam" id="TIGR00077">
    <property type="entry name" value="lspA"/>
    <property type="match status" value="1"/>
</dbReference>
<evidence type="ECO:0000256" key="4">
    <source>
        <dbReference type="ARBA" id="ARBA00022692"/>
    </source>
</evidence>
<feature type="transmembrane region" description="Helical" evidence="9">
    <location>
        <begin position="134"/>
        <end position="155"/>
    </location>
</feature>
<keyword evidence="6 9" id="KW-0378">Hydrolase</keyword>
<organism evidence="12 13">
    <name type="scientific">Roseivirga echinicomitans</name>
    <dbReference type="NCBI Taxonomy" id="296218"/>
    <lineage>
        <taxon>Bacteria</taxon>
        <taxon>Pseudomonadati</taxon>
        <taxon>Bacteroidota</taxon>
        <taxon>Cytophagia</taxon>
        <taxon>Cytophagales</taxon>
        <taxon>Roseivirgaceae</taxon>
        <taxon>Roseivirga</taxon>
    </lineage>
</organism>
<evidence type="ECO:0000256" key="9">
    <source>
        <dbReference type="HAMAP-Rule" id="MF_00161"/>
    </source>
</evidence>
<evidence type="ECO:0000256" key="2">
    <source>
        <dbReference type="ARBA" id="ARBA00022475"/>
    </source>
</evidence>
<accession>A0A150X2A8</accession>
<keyword evidence="4 9" id="KW-0812">Transmembrane</keyword>
<comment type="subcellular location">
    <subcellularLocation>
        <location evidence="9">Cell membrane</location>
        <topology evidence="9">Multi-pass membrane protein</topology>
    </subcellularLocation>
</comment>
<evidence type="ECO:0000256" key="11">
    <source>
        <dbReference type="RuleBase" id="RU004181"/>
    </source>
</evidence>
<feature type="active site" evidence="9">
    <location>
        <position position="124"/>
    </location>
</feature>
<evidence type="ECO:0000256" key="5">
    <source>
        <dbReference type="ARBA" id="ARBA00022750"/>
    </source>
</evidence>
<dbReference type="GO" id="GO:0006508">
    <property type="term" value="P:proteolysis"/>
    <property type="evidence" value="ECO:0007669"/>
    <property type="project" value="UniProtKB-KW"/>
</dbReference>
<keyword evidence="5 9" id="KW-0064">Aspartyl protease</keyword>
<dbReference type="InterPro" id="IPR001872">
    <property type="entry name" value="Peptidase_A8"/>
</dbReference>
<gene>
    <name evidence="9" type="primary">lspA</name>
    <name evidence="12" type="ORF">AWN68_09165</name>
</gene>
<keyword evidence="7 9" id="KW-1133">Transmembrane helix</keyword>
<evidence type="ECO:0000313" key="12">
    <source>
        <dbReference type="EMBL" id="KYG72860.1"/>
    </source>
</evidence>
<evidence type="ECO:0000256" key="6">
    <source>
        <dbReference type="ARBA" id="ARBA00022801"/>
    </source>
</evidence>
<feature type="active site" evidence="9">
    <location>
        <position position="143"/>
    </location>
</feature>
<evidence type="ECO:0000256" key="1">
    <source>
        <dbReference type="ARBA" id="ARBA00006139"/>
    </source>
</evidence>
<dbReference type="GO" id="GO:0004190">
    <property type="term" value="F:aspartic-type endopeptidase activity"/>
    <property type="evidence" value="ECO:0007669"/>
    <property type="project" value="UniProtKB-UniRule"/>
</dbReference>
<evidence type="ECO:0000256" key="8">
    <source>
        <dbReference type="ARBA" id="ARBA00023136"/>
    </source>
</evidence>
<evidence type="ECO:0000256" key="3">
    <source>
        <dbReference type="ARBA" id="ARBA00022670"/>
    </source>
</evidence>
<comment type="caution">
    <text evidence="12">The sequence shown here is derived from an EMBL/GenBank/DDBJ whole genome shotgun (WGS) entry which is preliminary data.</text>
</comment>
<evidence type="ECO:0000256" key="10">
    <source>
        <dbReference type="RuleBase" id="RU000594"/>
    </source>
</evidence>
<dbReference type="OrthoDB" id="9810259at2"/>
<dbReference type="EMBL" id="LRDB01000050">
    <property type="protein sequence ID" value="KYG72860.1"/>
    <property type="molecule type" value="Genomic_DNA"/>
</dbReference>
<keyword evidence="2 9" id="KW-1003">Cell membrane</keyword>
<comment type="catalytic activity">
    <reaction evidence="9 10">
        <text>Release of signal peptides from bacterial membrane prolipoproteins. Hydrolyzes -Xaa-Yaa-Zaa-|-(S,diacylglyceryl)Cys-, in which Xaa is hydrophobic (preferably Leu), and Yaa (Ala or Ser) and Zaa (Gly or Ala) have small, neutral side chains.</text>
        <dbReference type="EC" id="3.4.23.36"/>
    </reaction>
</comment>
<dbReference type="STRING" id="296218.AWN68_09165"/>
<dbReference type="PRINTS" id="PR00781">
    <property type="entry name" value="LIPOSIGPTASE"/>
</dbReference>
<comment type="similarity">
    <text evidence="1 9 11">Belongs to the peptidase A8 family.</text>
</comment>
<dbReference type="Proteomes" id="UP000075615">
    <property type="component" value="Unassembled WGS sequence"/>
</dbReference>
<dbReference type="PANTHER" id="PTHR33695:SF1">
    <property type="entry name" value="LIPOPROTEIN SIGNAL PEPTIDASE"/>
    <property type="match status" value="1"/>
</dbReference>
<dbReference type="HAMAP" id="MF_00161">
    <property type="entry name" value="LspA"/>
    <property type="match status" value="1"/>
</dbReference>
<comment type="caution">
    <text evidence="9">Lacks conserved residue(s) required for the propagation of feature annotation.</text>
</comment>
<feature type="transmembrane region" description="Helical" evidence="9">
    <location>
        <begin position="97"/>
        <end position="114"/>
    </location>
</feature>
<comment type="function">
    <text evidence="9 10">This protein specifically catalyzes the removal of signal peptides from prolipoproteins.</text>
</comment>
<dbReference type="GO" id="GO:0005886">
    <property type="term" value="C:plasma membrane"/>
    <property type="evidence" value="ECO:0007669"/>
    <property type="project" value="UniProtKB-SubCell"/>
</dbReference>
<feature type="transmembrane region" description="Helical" evidence="9">
    <location>
        <begin position="67"/>
        <end position="90"/>
    </location>
</feature>
<keyword evidence="3 9" id="KW-0645">Protease</keyword>
<evidence type="ECO:0000256" key="7">
    <source>
        <dbReference type="ARBA" id="ARBA00022989"/>
    </source>
</evidence>
<dbReference type="EC" id="3.4.23.36" evidence="9"/>
<name>A0A150X2A8_9BACT</name>
<dbReference type="Pfam" id="PF01252">
    <property type="entry name" value="Peptidase_A8"/>
    <property type="match status" value="1"/>
</dbReference>
<sequence length="171" mass="18574">MKSNVNRIIAILAIIIVNIGCDQITKDMAREQIEYNERIEVIGDNLILTKVENSGAFLGMGSDLSPILRGILLLGLPGLVMLGIFVYLLVEKKLTKLAIVGLSFIVGGGIGNLYDRILYGSVTDMVHIDLGGVFRTGIFNAADVSVMIGTGLILLEQFLTRKDHKKVEEAS</sequence>
<dbReference type="RefSeq" id="WP_068417510.1">
    <property type="nucleotide sequence ID" value="NZ_LRDB01000050.1"/>
</dbReference>
<dbReference type="PROSITE" id="PS00855">
    <property type="entry name" value="SPASE_II"/>
    <property type="match status" value="1"/>
</dbReference>